<keyword evidence="6" id="KW-1185">Reference proteome</keyword>
<dbReference type="OrthoDB" id="3190535at2"/>
<dbReference type="AlphaFoldDB" id="J1HHL6"/>
<dbReference type="SUPFAM" id="SSF46689">
    <property type="entry name" value="Homeodomain-like"/>
    <property type="match status" value="1"/>
</dbReference>
<dbReference type="Gene3D" id="1.10.357.10">
    <property type="entry name" value="Tetracycline Repressor, domain 2"/>
    <property type="match status" value="1"/>
</dbReference>
<dbReference type="RefSeq" id="WP_008731249.1">
    <property type="nucleotide sequence ID" value="NZ_AKFT01000098.1"/>
</dbReference>
<keyword evidence="1 2" id="KW-0238">DNA-binding</keyword>
<dbReference type="GO" id="GO:0000976">
    <property type="term" value="F:transcription cis-regulatory region binding"/>
    <property type="evidence" value="ECO:0007669"/>
    <property type="project" value="TreeGrafter"/>
</dbReference>
<reference evidence="5 6" key="1">
    <citation type="submission" date="2012-05" db="EMBL/GenBank/DDBJ databases">
        <authorList>
            <person name="Harkins D.M."/>
            <person name="Madupu R."/>
            <person name="Durkin A.S."/>
            <person name="Torralba M."/>
            <person name="Methe B."/>
            <person name="Sutton G.G."/>
            <person name="Nelson K.E."/>
        </authorList>
    </citation>
    <scope>NUCLEOTIDE SEQUENCE [LARGE SCALE GENOMIC DNA]</scope>
    <source>
        <strain evidence="5 6">F0489</strain>
    </source>
</reference>
<dbReference type="EMBL" id="AKFT01000098">
    <property type="protein sequence ID" value="EJF45340.1"/>
    <property type="molecule type" value="Genomic_DNA"/>
</dbReference>
<dbReference type="PANTHER" id="PTHR30055:SF237">
    <property type="entry name" value="TRANSCRIPTIONAL REPRESSOR MCE3R"/>
    <property type="match status" value="1"/>
</dbReference>
<accession>J1HHL6</accession>
<dbReference type="InterPro" id="IPR050109">
    <property type="entry name" value="HTH-type_TetR-like_transc_reg"/>
</dbReference>
<evidence type="ECO:0000256" key="2">
    <source>
        <dbReference type="PROSITE-ProRule" id="PRU00335"/>
    </source>
</evidence>
<evidence type="ECO:0000256" key="3">
    <source>
        <dbReference type="SAM" id="MobiDB-lite"/>
    </source>
</evidence>
<dbReference type="Proteomes" id="UP000002941">
    <property type="component" value="Unassembled WGS sequence"/>
</dbReference>
<organism evidence="5 6">
    <name type="scientific">Actinomyces massiliensis F0489</name>
    <dbReference type="NCBI Taxonomy" id="1125718"/>
    <lineage>
        <taxon>Bacteria</taxon>
        <taxon>Bacillati</taxon>
        <taxon>Actinomycetota</taxon>
        <taxon>Actinomycetes</taxon>
        <taxon>Actinomycetales</taxon>
        <taxon>Actinomycetaceae</taxon>
        <taxon>Actinomyces</taxon>
    </lineage>
</organism>
<evidence type="ECO:0000256" key="1">
    <source>
        <dbReference type="ARBA" id="ARBA00023125"/>
    </source>
</evidence>
<feature type="domain" description="HTH tetR-type" evidence="4">
    <location>
        <begin position="27"/>
        <end position="87"/>
    </location>
</feature>
<dbReference type="PROSITE" id="PS50977">
    <property type="entry name" value="HTH_TETR_2"/>
    <property type="match status" value="1"/>
</dbReference>
<evidence type="ECO:0000313" key="6">
    <source>
        <dbReference type="Proteomes" id="UP000002941"/>
    </source>
</evidence>
<evidence type="ECO:0000259" key="4">
    <source>
        <dbReference type="PROSITE" id="PS50977"/>
    </source>
</evidence>
<dbReference type="PANTHER" id="PTHR30055">
    <property type="entry name" value="HTH-TYPE TRANSCRIPTIONAL REGULATOR RUTR"/>
    <property type="match status" value="1"/>
</dbReference>
<feature type="region of interest" description="Disordered" evidence="3">
    <location>
        <begin position="1"/>
        <end position="28"/>
    </location>
</feature>
<comment type="caution">
    <text evidence="5">The sequence shown here is derived from an EMBL/GenBank/DDBJ whole genome shotgun (WGS) entry which is preliminary data.</text>
</comment>
<dbReference type="PATRIC" id="fig|1125718.3.peg.1253"/>
<dbReference type="Pfam" id="PF00440">
    <property type="entry name" value="TetR_N"/>
    <property type="match status" value="1"/>
</dbReference>
<dbReference type="InterPro" id="IPR009057">
    <property type="entry name" value="Homeodomain-like_sf"/>
</dbReference>
<gene>
    <name evidence="5" type="ORF">HMPREF1318_0923</name>
</gene>
<dbReference type="eggNOG" id="COG1309">
    <property type="taxonomic scope" value="Bacteria"/>
</dbReference>
<dbReference type="SUPFAM" id="SSF48498">
    <property type="entry name" value="Tetracyclin repressor-like, C-terminal domain"/>
    <property type="match status" value="1"/>
</dbReference>
<name>J1HHL6_9ACTO</name>
<dbReference type="PRINTS" id="PR00455">
    <property type="entry name" value="HTHTETR"/>
</dbReference>
<dbReference type="InterPro" id="IPR001647">
    <property type="entry name" value="HTH_TetR"/>
</dbReference>
<feature type="DNA-binding region" description="H-T-H motif" evidence="2">
    <location>
        <begin position="50"/>
        <end position="69"/>
    </location>
</feature>
<sequence length="229" mass="25240">MGSERSLADEDPESPPRTPSSKRRTSRNTREALLDAALEQFSSKGFGGTSIRDLARAVGIRESSVYKHFASKQALLDALIERADAHLGSVAARVGTTITAGADAASTYQGVGEESLLAIARGMLDVVLHDPQFALLRRLLTVEQYREADAATRYHDYFITRPLSFQTELFRSLIATGDFREGLDPEQVALAFFGPIHLLIGLAERDEQRADALLSGHIRHFRHTHLKEA</sequence>
<protein>
    <submittedName>
        <fullName evidence="5">Transcriptional regulator, TetR family</fullName>
    </submittedName>
</protein>
<evidence type="ECO:0000313" key="5">
    <source>
        <dbReference type="EMBL" id="EJF45340.1"/>
    </source>
</evidence>
<dbReference type="InterPro" id="IPR036271">
    <property type="entry name" value="Tet_transcr_reg_TetR-rel_C_sf"/>
</dbReference>
<proteinExistence type="predicted"/>
<dbReference type="GO" id="GO:0003700">
    <property type="term" value="F:DNA-binding transcription factor activity"/>
    <property type="evidence" value="ECO:0007669"/>
    <property type="project" value="TreeGrafter"/>
</dbReference>